<evidence type="ECO:0000313" key="5">
    <source>
        <dbReference type="EMBL" id="KAJ4457565.1"/>
    </source>
</evidence>
<dbReference type="Pfam" id="PF13499">
    <property type="entry name" value="EF-hand_7"/>
    <property type="match status" value="1"/>
</dbReference>
<protein>
    <submittedName>
        <fullName evidence="5">Calcineurin subunit B</fullName>
    </submittedName>
</protein>
<dbReference type="Gene3D" id="1.10.238.10">
    <property type="entry name" value="EF-hand"/>
    <property type="match status" value="1"/>
</dbReference>
<dbReference type="PROSITE" id="PS00018">
    <property type="entry name" value="EF_HAND_1"/>
    <property type="match status" value="2"/>
</dbReference>
<dbReference type="InterPro" id="IPR018247">
    <property type="entry name" value="EF_Hand_1_Ca_BS"/>
</dbReference>
<evidence type="ECO:0000256" key="2">
    <source>
        <dbReference type="ARBA" id="ARBA00022737"/>
    </source>
</evidence>
<gene>
    <name evidence="5" type="ORF">PAPYR_6923</name>
</gene>
<evidence type="ECO:0000256" key="3">
    <source>
        <dbReference type="ARBA" id="ARBA00022837"/>
    </source>
</evidence>
<keyword evidence="1" id="KW-0479">Metal-binding</keyword>
<dbReference type="PROSITE" id="PS50222">
    <property type="entry name" value="EF_HAND_2"/>
    <property type="match status" value="3"/>
</dbReference>
<keyword evidence="6" id="KW-1185">Reference proteome</keyword>
<dbReference type="SUPFAM" id="SSF47473">
    <property type="entry name" value="EF-hand"/>
    <property type="match status" value="1"/>
</dbReference>
<sequence length="177" mass="20091">MGTSSSTLKQEELEALERSSHFSQREIQRLYKRFKKLDRSGAGGITESEFLQIPELAMNPLARRVIALFACNTSERVDFREFIHTLSAFGSRADDNVKLQFAFRVYDVDNDGYISNADLTEVLKAMVGANLNEAQLAEIVEKTIVEHDLDRDGKLSPAEFAKILEPSDLRDRFTVRM</sequence>
<evidence type="ECO:0000256" key="1">
    <source>
        <dbReference type="ARBA" id="ARBA00022723"/>
    </source>
</evidence>
<evidence type="ECO:0000259" key="4">
    <source>
        <dbReference type="PROSITE" id="PS50222"/>
    </source>
</evidence>
<dbReference type="PRINTS" id="PR00450">
    <property type="entry name" value="RECOVERIN"/>
</dbReference>
<feature type="domain" description="EF-hand" evidence="4">
    <location>
        <begin position="25"/>
        <end position="60"/>
    </location>
</feature>
<comment type="caution">
    <text evidence="5">The sequence shown here is derived from an EMBL/GenBank/DDBJ whole genome shotgun (WGS) entry which is preliminary data.</text>
</comment>
<dbReference type="PANTHER" id="PTHR45942">
    <property type="entry name" value="PROTEIN PHOSPATASE 3 REGULATORY SUBUNIT B ALPHA ISOFORM TYPE 1"/>
    <property type="match status" value="1"/>
</dbReference>
<keyword evidence="3" id="KW-0106">Calcium</keyword>
<dbReference type="InterPro" id="IPR002048">
    <property type="entry name" value="EF_hand_dom"/>
</dbReference>
<dbReference type="Proteomes" id="UP001141327">
    <property type="component" value="Unassembled WGS sequence"/>
</dbReference>
<organism evidence="5 6">
    <name type="scientific">Paratrimastix pyriformis</name>
    <dbReference type="NCBI Taxonomy" id="342808"/>
    <lineage>
        <taxon>Eukaryota</taxon>
        <taxon>Metamonada</taxon>
        <taxon>Preaxostyla</taxon>
        <taxon>Paratrimastigidae</taxon>
        <taxon>Paratrimastix</taxon>
    </lineage>
</organism>
<evidence type="ECO:0000313" key="6">
    <source>
        <dbReference type="Proteomes" id="UP001141327"/>
    </source>
</evidence>
<accession>A0ABQ8UJF0</accession>
<dbReference type="EMBL" id="JAPMOS010000044">
    <property type="protein sequence ID" value="KAJ4457565.1"/>
    <property type="molecule type" value="Genomic_DNA"/>
</dbReference>
<feature type="domain" description="EF-hand" evidence="4">
    <location>
        <begin position="135"/>
        <end position="170"/>
    </location>
</feature>
<proteinExistence type="predicted"/>
<dbReference type="CDD" id="cd00051">
    <property type="entry name" value="EFh"/>
    <property type="match status" value="1"/>
</dbReference>
<keyword evidence="2" id="KW-0677">Repeat</keyword>
<dbReference type="InterPro" id="IPR011992">
    <property type="entry name" value="EF-hand-dom_pair"/>
</dbReference>
<name>A0ABQ8UJF0_9EUKA</name>
<reference evidence="5" key="1">
    <citation type="journal article" date="2022" name="bioRxiv">
        <title>Genomics of Preaxostyla Flagellates Illuminates Evolutionary Transitions and the Path Towards Mitochondrial Loss.</title>
        <authorList>
            <person name="Novak L.V.F."/>
            <person name="Treitli S.C."/>
            <person name="Pyrih J."/>
            <person name="Halakuc P."/>
            <person name="Pipaliya S.V."/>
            <person name="Vacek V."/>
            <person name="Brzon O."/>
            <person name="Soukal P."/>
            <person name="Eme L."/>
            <person name="Dacks J.B."/>
            <person name="Karnkowska A."/>
            <person name="Elias M."/>
            <person name="Hampl V."/>
        </authorList>
    </citation>
    <scope>NUCLEOTIDE SEQUENCE</scope>
    <source>
        <strain evidence="5">RCP-MX</strain>
    </source>
</reference>
<dbReference type="SMART" id="SM00054">
    <property type="entry name" value="EFh"/>
    <property type="match status" value="3"/>
</dbReference>
<feature type="domain" description="EF-hand" evidence="4">
    <location>
        <begin position="94"/>
        <end position="129"/>
    </location>
</feature>